<feature type="domain" description="Glucose-methanol-choline oxidoreductase N-terminal" evidence="4">
    <location>
        <begin position="46"/>
        <end position="198"/>
    </location>
</feature>
<evidence type="ECO:0000256" key="3">
    <source>
        <dbReference type="SAM" id="SignalP"/>
    </source>
</evidence>
<dbReference type="InterPro" id="IPR012132">
    <property type="entry name" value="GMC_OxRdtase"/>
</dbReference>
<reference evidence="7" key="1">
    <citation type="journal article" date="2014" name="Genome Announc.">
        <title>Draft genome sequence of the formaldehyde-resistant fungus Byssochlamys spectabilis No. 5 (anamorph Paecilomyces variotii No. 5) (NBRC109023).</title>
        <authorList>
            <person name="Oka T."/>
            <person name="Ekino K."/>
            <person name="Fukuda K."/>
            <person name="Nomura Y."/>
        </authorList>
    </citation>
    <scope>NUCLEOTIDE SEQUENCE [LARGE SCALE GENOMIC DNA]</scope>
    <source>
        <strain evidence="7">No. 5 / NBRC 109023</strain>
    </source>
</reference>
<comment type="similarity">
    <text evidence="1">Belongs to the GMC oxidoreductase family.</text>
</comment>
<dbReference type="EMBL" id="BAUL01000158">
    <property type="protein sequence ID" value="GAD96272.1"/>
    <property type="molecule type" value="Genomic_DNA"/>
</dbReference>
<evidence type="ECO:0000259" key="5">
    <source>
        <dbReference type="Pfam" id="PF05199"/>
    </source>
</evidence>
<evidence type="ECO:0000256" key="1">
    <source>
        <dbReference type="ARBA" id="ARBA00010790"/>
    </source>
</evidence>
<dbReference type="Gene3D" id="3.30.560.10">
    <property type="entry name" value="Glucose Oxidase, domain 3"/>
    <property type="match status" value="2"/>
</dbReference>
<evidence type="ECO:0000259" key="4">
    <source>
        <dbReference type="Pfam" id="PF00732"/>
    </source>
</evidence>
<dbReference type="InterPro" id="IPR000172">
    <property type="entry name" value="GMC_OxRdtase_N"/>
</dbReference>
<dbReference type="SUPFAM" id="SSF54373">
    <property type="entry name" value="FAD-linked reductases, C-terminal domain"/>
    <property type="match status" value="1"/>
</dbReference>
<evidence type="ECO:0000256" key="2">
    <source>
        <dbReference type="ARBA" id="ARBA00023180"/>
    </source>
</evidence>
<proteinExistence type="inferred from homology"/>
<dbReference type="GO" id="GO:0050660">
    <property type="term" value="F:flavin adenine dinucleotide binding"/>
    <property type="evidence" value="ECO:0007669"/>
    <property type="project" value="InterPro"/>
</dbReference>
<protein>
    <submittedName>
        <fullName evidence="6">Similar to GMC oxidoreductase</fullName>
    </submittedName>
</protein>
<keyword evidence="7" id="KW-1185">Reference proteome</keyword>
<keyword evidence="2" id="KW-0325">Glycoprotein</keyword>
<dbReference type="Pfam" id="PF05199">
    <property type="entry name" value="GMC_oxred_C"/>
    <property type="match status" value="1"/>
</dbReference>
<dbReference type="Proteomes" id="UP000018001">
    <property type="component" value="Unassembled WGS sequence"/>
</dbReference>
<dbReference type="HOGENOM" id="CLU_540816_0_0_1"/>
<dbReference type="eggNOG" id="KOG1238">
    <property type="taxonomic scope" value="Eukaryota"/>
</dbReference>
<comment type="caution">
    <text evidence="6">The sequence shown here is derived from an EMBL/GenBank/DDBJ whole genome shotgun (WGS) entry which is preliminary data.</text>
</comment>
<gene>
    <name evidence="6" type="ORF">PVAR5_4922</name>
</gene>
<dbReference type="SUPFAM" id="SSF51905">
    <property type="entry name" value="FAD/NAD(P)-binding domain"/>
    <property type="match status" value="1"/>
</dbReference>
<evidence type="ECO:0000313" key="6">
    <source>
        <dbReference type="EMBL" id="GAD96272.1"/>
    </source>
</evidence>
<dbReference type="PANTHER" id="PTHR11552:SF138">
    <property type="entry name" value="DEHYDROGENASE PKFF-RELATED"/>
    <property type="match status" value="1"/>
</dbReference>
<keyword evidence="3" id="KW-0732">Signal</keyword>
<dbReference type="Pfam" id="PF00732">
    <property type="entry name" value="GMC_oxred_N"/>
    <property type="match status" value="1"/>
</dbReference>
<dbReference type="OrthoDB" id="269227at2759"/>
<feature type="domain" description="Glucose-methanol-choline oxidoreductase C-terminal" evidence="5">
    <location>
        <begin position="298"/>
        <end position="403"/>
    </location>
</feature>
<evidence type="ECO:0000313" key="7">
    <source>
        <dbReference type="Proteomes" id="UP000018001"/>
    </source>
</evidence>
<dbReference type="GO" id="GO:0016614">
    <property type="term" value="F:oxidoreductase activity, acting on CH-OH group of donors"/>
    <property type="evidence" value="ECO:0007669"/>
    <property type="project" value="InterPro"/>
</dbReference>
<name>V5G5U8_BYSSN</name>
<dbReference type="AlphaFoldDB" id="V5G5U8"/>
<dbReference type="PANTHER" id="PTHR11552">
    <property type="entry name" value="GLUCOSE-METHANOL-CHOLINE GMC OXIDOREDUCTASE"/>
    <property type="match status" value="1"/>
</dbReference>
<feature type="chain" id="PRO_5004733527" evidence="3">
    <location>
        <begin position="21"/>
        <end position="414"/>
    </location>
</feature>
<dbReference type="InterPro" id="IPR007867">
    <property type="entry name" value="GMC_OxRtase_C"/>
</dbReference>
<sequence>MHYHISIIAFLCPILVSVSARTFTDGLFAQSLLGSHFGVPEVSTSYDYVVIGGGTAGLAVVTRLASNSSLSVAVIETDDFPQFSNGNYPEIPAYASEFTGNDPTNINPYLDWYMYTTPQPQLDGQRRLYDSGKVIGGSSARNFLWQIRGSDGSFDKWADVVGDDSYKFHNFLKYFQRSMHFIGPKDILEALSIEVIADRPGVGQNMWDNFFVGPTYQVNVITHNSIANTAYLEEAIEEYNINRTGILTNVAFEKLASGALSDETSKALNDSFPSDWPHIQYLILDAYFGTGTDSTNGLVNAIAAFRRGRALFSTEAMKPVVIQDVYPGENYTTDEQIFEIVQESANSICNAAGTNKMGKVDDTTAVMDSHGRVIGVSGLCVVDASIFPFLPPGQPSATVYAVAEKIAEDILSGS</sequence>
<dbReference type="GO" id="GO:0044550">
    <property type="term" value="P:secondary metabolite biosynthetic process"/>
    <property type="evidence" value="ECO:0007669"/>
    <property type="project" value="TreeGrafter"/>
</dbReference>
<dbReference type="InterPro" id="IPR036188">
    <property type="entry name" value="FAD/NAD-bd_sf"/>
</dbReference>
<organism evidence="6 7">
    <name type="scientific">Byssochlamys spectabilis (strain No. 5 / NBRC 109023)</name>
    <name type="common">Paecilomyces variotii</name>
    <dbReference type="NCBI Taxonomy" id="1356009"/>
    <lineage>
        <taxon>Eukaryota</taxon>
        <taxon>Fungi</taxon>
        <taxon>Dikarya</taxon>
        <taxon>Ascomycota</taxon>
        <taxon>Pezizomycotina</taxon>
        <taxon>Eurotiomycetes</taxon>
        <taxon>Eurotiomycetidae</taxon>
        <taxon>Eurotiales</taxon>
        <taxon>Thermoascaceae</taxon>
        <taxon>Paecilomyces</taxon>
    </lineage>
</organism>
<feature type="signal peptide" evidence="3">
    <location>
        <begin position="1"/>
        <end position="20"/>
    </location>
</feature>
<dbReference type="Gene3D" id="3.50.50.60">
    <property type="entry name" value="FAD/NAD(P)-binding domain"/>
    <property type="match status" value="3"/>
</dbReference>
<dbReference type="InParanoid" id="V5G5U8"/>
<accession>V5G5U8</accession>